<organism evidence="12 13">
    <name type="scientific">Trebonia kvetii</name>
    <dbReference type="NCBI Taxonomy" id="2480626"/>
    <lineage>
        <taxon>Bacteria</taxon>
        <taxon>Bacillati</taxon>
        <taxon>Actinomycetota</taxon>
        <taxon>Actinomycetes</taxon>
        <taxon>Streptosporangiales</taxon>
        <taxon>Treboniaceae</taxon>
        <taxon>Trebonia</taxon>
    </lineage>
</organism>
<dbReference type="Proteomes" id="UP000460272">
    <property type="component" value="Unassembled WGS sequence"/>
</dbReference>
<comment type="subunit">
    <text evidence="3">Homotetramer.</text>
</comment>
<feature type="domain" description="VOC" evidence="11">
    <location>
        <begin position="15"/>
        <end position="129"/>
    </location>
</feature>
<dbReference type="Pfam" id="PF00903">
    <property type="entry name" value="Glyoxalase"/>
    <property type="match status" value="1"/>
</dbReference>
<keyword evidence="6 10" id="KW-0058">Aromatic hydrocarbons catabolism</keyword>
<dbReference type="SUPFAM" id="SSF54593">
    <property type="entry name" value="Glyoxalase/Bleomycin resistance protein/Dihydroxybiphenyl dioxygenase"/>
    <property type="match status" value="1"/>
</dbReference>
<dbReference type="GO" id="GO:0008687">
    <property type="term" value="F:3,4-dihydroxyphenylacetate 2,3-dioxygenase activity"/>
    <property type="evidence" value="ECO:0007669"/>
    <property type="project" value="UniProtKB-EC"/>
</dbReference>
<sequence>MPADSALPPAPDIVRSAYGTLVVTDLAEARHFWVDLVGFVVTEEDSSALYLRGYDELTHHNLIVRAGPVAAAGALGFRVRSDSDLARAEAYYAALGCRTQRLPAATVRGLGEVVRVEDPLGFLVEFFASAAHPERLQQRYDLRRGAEVARLDHFNISVPDVPKAQAYYAGLGFGLSETIEDEQTVYAAWMYRKQTVHDVAFTGGGGPRLHHLGFFAHEAHSVLRMCDILGSLSLESHIERGPGRHGVSNAFYVYLRDPDGHRMEVYTSDYYTGDPDHPVLRWSVHDPRRRDFWANPVVPSWYSDASVVLDLDEAVRPVTELAQTAEVTVGADGFTAPSPAPPE</sequence>
<evidence type="ECO:0000256" key="8">
    <source>
        <dbReference type="ARBA" id="ARBA00023002"/>
    </source>
</evidence>
<proteinExistence type="inferred from homology"/>
<evidence type="ECO:0000256" key="9">
    <source>
        <dbReference type="ARBA" id="ARBA00023004"/>
    </source>
</evidence>
<name>A0A6P2BLD7_9ACTN</name>
<dbReference type="Gene3D" id="3.10.180.10">
    <property type="entry name" value="2,3-Dihydroxybiphenyl 1,2-Dioxygenase, domain 1"/>
    <property type="match status" value="2"/>
</dbReference>
<keyword evidence="9 10" id="KW-0408">Iron</keyword>
<dbReference type="InterPro" id="IPR000486">
    <property type="entry name" value="Xdiol_ring_cleave_dOase_1/2"/>
</dbReference>
<dbReference type="InterPro" id="IPR054560">
    <property type="entry name" value="XylE-like_N"/>
</dbReference>
<evidence type="ECO:0000256" key="1">
    <source>
        <dbReference type="ARBA" id="ARBA00001954"/>
    </source>
</evidence>
<evidence type="ECO:0000256" key="4">
    <source>
        <dbReference type="ARBA" id="ARBA00022723"/>
    </source>
</evidence>
<evidence type="ECO:0000313" key="12">
    <source>
        <dbReference type="EMBL" id="TVY99878.1"/>
    </source>
</evidence>
<dbReference type="EC" id="1.13.11.15" evidence="12"/>
<keyword evidence="8 10" id="KW-0560">Oxidoreductase</keyword>
<gene>
    <name evidence="12" type="primary">hpaD</name>
    <name evidence="12" type="ORF">EAS64_40265</name>
</gene>
<dbReference type="RefSeq" id="WP_145861986.1">
    <property type="nucleotide sequence ID" value="NZ_RPFW01000011.1"/>
</dbReference>
<evidence type="ECO:0000256" key="3">
    <source>
        <dbReference type="ARBA" id="ARBA00011881"/>
    </source>
</evidence>
<dbReference type="InterPro" id="IPR004360">
    <property type="entry name" value="Glyas_Fos-R_dOase_dom"/>
</dbReference>
<dbReference type="InterPro" id="IPR011981">
    <property type="entry name" value="DHPA_dOase_Mn/Fe"/>
</dbReference>
<evidence type="ECO:0000256" key="10">
    <source>
        <dbReference type="RuleBase" id="RU000683"/>
    </source>
</evidence>
<dbReference type="InterPro" id="IPR037523">
    <property type="entry name" value="VOC_core"/>
</dbReference>
<dbReference type="EMBL" id="RPFW01000011">
    <property type="protein sequence ID" value="TVY99878.1"/>
    <property type="molecule type" value="Genomic_DNA"/>
</dbReference>
<dbReference type="Gene3D" id="4.10.1270.10">
    <property type="entry name" value="homoprotocatechuate 2,3-dioxygenase domains"/>
    <property type="match status" value="1"/>
</dbReference>
<comment type="caution">
    <text evidence="12">The sequence shown here is derived from an EMBL/GenBank/DDBJ whole genome shotgun (WGS) entry which is preliminary data.</text>
</comment>
<keyword evidence="13" id="KW-1185">Reference proteome</keyword>
<dbReference type="InterPro" id="IPR029068">
    <property type="entry name" value="Glyas_Bleomycin-R_OHBP_Dase"/>
</dbReference>
<evidence type="ECO:0000256" key="2">
    <source>
        <dbReference type="ARBA" id="ARBA00008784"/>
    </source>
</evidence>
<keyword evidence="5" id="KW-0677">Repeat</keyword>
<evidence type="ECO:0000256" key="5">
    <source>
        <dbReference type="ARBA" id="ARBA00022737"/>
    </source>
</evidence>
<feature type="domain" description="VOC" evidence="11">
    <location>
        <begin position="150"/>
        <end position="268"/>
    </location>
</feature>
<accession>A0A6P2BLD7</accession>
<dbReference type="InterPro" id="IPR050383">
    <property type="entry name" value="GlyoxalaseI/FosfomycinResist"/>
</dbReference>
<keyword evidence="7 10" id="KW-0223">Dioxygenase</keyword>
<dbReference type="Pfam" id="PF22247">
    <property type="entry name" value="Diox-like_N"/>
    <property type="match status" value="1"/>
</dbReference>
<dbReference type="PROSITE" id="PS00082">
    <property type="entry name" value="EXTRADIOL_DIOXYGENAS"/>
    <property type="match status" value="1"/>
</dbReference>
<comment type="similarity">
    <text evidence="2 10">Belongs to the extradiol ring-cleavage dioxygenase family.</text>
</comment>
<dbReference type="PANTHER" id="PTHR21366:SF27">
    <property type="entry name" value="GLYOXALASE-LIKE DOMAIN-CONTAINING PROTEIN"/>
    <property type="match status" value="1"/>
</dbReference>
<dbReference type="NCBIfam" id="TIGR02295">
    <property type="entry name" value="HpaD"/>
    <property type="match status" value="1"/>
</dbReference>
<evidence type="ECO:0000256" key="7">
    <source>
        <dbReference type="ARBA" id="ARBA00022964"/>
    </source>
</evidence>
<evidence type="ECO:0000259" key="11">
    <source>
        <dbReference type="PROSITE" id="PS51819"/>
    </source>
</evidence>
<protein>
    <submittedName>
        <fullName evidence="12">3,4-dihydroxyphenylacetate 2,3-dioxygenase</fullName>
        <ecNumber evidence="12">1.13.11.15</ecNumber>
    </submittedName>
</protein>
<dbReference type="InterPro" id="IPR044904">
    <property type="entry name" value="HPCD_C_sf"/>
</dbReference>
<dbReference type="PROSITE" id="PS51819">
    <property type="entry name" value="VOC"/>
    <property type="match status" value="2"/>
</dbReference>
<keyword evidence="4" id="KW-0479">Metal-binding</keyword>
<dbReference type="OrthoDB" id="3827654at2"/>
<dbReference type="GO" id="GO:0008198">
    <property type="term" value="F:ferrous iron binding"/>
    <property type="evidence" value="ECO:0007669"/>
    <property type="project" value="InterPro"/>
</dbReference>
<dbReference type="PANTHER" id="PTHR21366">
    <property type="entry name" value="GLYOXALASE FAMILY PROTEIN"/>
    <property type="match status" value="1"/>
</dbReference>
<reference evidence="12 13" key="1">
    <citation type="submission" date="2018-11" db="EMBL/GenBank/DDBJ databases">
        <title>Trebonia kvetii gen.nov., sp.nov., a novel acidophilic actinobacterium, and proposal of the new actinobacterial family Treboniaceae fam. nov.</title>
        <authorList>
            <person name="Rapoport D."/>
            <person name="Sagova-Mareckova M."/>
            <person name="Sedlacek I."/>
            <person name="Provaznik J."/>
            <person name="Kralova S."/>
            <person name="Pavlinic D."/>
            <person name="Benes V."/>
            <person name="Kopecky J."/>
        </authorList>
    </citation>
    <scope>NUCLEOTIDE SEQUENCE [LARGE SCALE GENOMIC DNA]</scope>
    <source>
        <strain evidence="12 13">15Tr583</strain>
    </source>
</reference>
<evidence type="ECO:0000256" key="6">
    <source>
        <dbReference type="ARBA" id="ARBA00022797"/>
    </source>
</evidence>
<comment type="cofactor">
    <cofactor evidence="1 10">
        <name>Fe(2+)</name>
        <dbReference type="ChEBI" id="CHEBI:29033"/>
    </cofactor>
</comment>
<evidence type="ECO:0000313" key="13">
    <source>
        <dbReference type="Proteomes" id="UP000460272"/>
    </source>
</evidence>
<dbReference type="AlphaFoldDB" id="A0A6P2BLD7"/>